<dbReference type="InterPro" id="IPR027359">
    <property type="entry name" value="Volt_channel_dom_sf"/>
</dbReference>
<keyword evidence="4 12" id="KW-0812">Transmembrane</keyword>
<evidence type="ECO:0000259" key="13">
    <source>
        <dbReference type="Pfam" id="PF07885"/>
    </source>
</evidence>
<name>A0AAE3VRY4_9HYPH</name>
<protein>
    <submittedName>
        <fullName evidence="14">Voltage-gated potassium channel</fullName>
    </submittedName>
</protein>
<keyword evidence="10 14" id="KW-0407">Ion channel</keyword>
<dbReference type="GO" id="GO:0005249">
    <property type="term" value="F:voltage-gated potassium channel activity"/>
    <property type="evidence" value="ECO:0007669"/>
    <property type="project" value="InterPro"/>
</dbReference>
<dbReference type="GO" id="GO:0016020">
    <property type="term" value="C:membrane"/>
    <property type="evidence" value="ECO:0007669"/>
    <property type="project" value="UniProtKB-SubCell"/>
</dbReference>
<organism evidence="14 15">
    <name type="scientific">Amorphus orientalis</name>
    <dbReference type="NCBI Taxonomy" id="649198"/>
    <lineage>
        <taxon>Bacteria</taxon>
        <taxon>Pseudomonadati</taxon>
        <taxon>Pseudomonadota</taxon>
        <taxon>Alphaproteobacteria</taxon>
        <taxon>Hyphomicrobiales</taxon>
        <taxon>Amorphaceae</taxon>
        <taxon>Amorphus</taxon>
    </lineage>
</organism>
<evidence type="ECO:0000256" key="5">
    <source>
        <dbReference type="ARBA" id="ARBA00022826"/>
    </source>
</evidence>
<keyword evidence="3" id="KW-0633">Potassium transport</keyword>
<keyword evidence="2" id="KW-0813">Transport</keyword>
<comment type="subcellular location">
    <subcellularLocation>
        <location evidence="1">Membrane</location>
        <topology evidence="1">Multi-pass membrane protein</topology>
    </subcellularLocation>
</comment>
<feature type="transmembrane region" description="Helical" evidence="12">
    <location>
        <begin position="74"/>
        <end position="91"/>
    </location>
</feature>
<feature type="region of interest" description="Disordered" evidence="11">
    <location>
        <begin position="1"/>
        <end position="26"/>
    </location>
</feature>
<evidence type="ECO:0000256" key="4">
    <source>
        <dbReference type="ARBA" id="ARBA00022692"/>
    </source>
</evidence>
<dbReference type="PRINTS" id="PR01463">
    <property type="entry name" value="EAGCHANLFMLY"/>
</dbReference>
<feature type="transmembrane region" description="Helical" evidence="12">
    <location>
        <begin position="50"/>
        <end position="68"/>
    </location>
</feature>
<feature type="transmembrane region" description="Helical" evidence="12">
    <location>
        <begin position="103"/>
        <end position="125"/>
    </location>
</feature>
<dbReference type="PANTHER" id="PTHR10027">
    <property type="entry name" value="CALCIUM-ACTIVATED POTASSIUM CHANNEL ALPHA CHAIN"/>
    <property type="match status" value="1"/>
</dbReference>
<feature type="transmembrane region" description="Helical" evidence="12">
    <location>
        <begin position="195"/>
        <end position="213"/>
    </location>
</feature>
<keyword evidence="6" id="KW-0630">Potassium</keyword>
<dbReference type="PANTHER" id="PTHR10027:SF10">
    <property type="entry name" value="SLOWPOKE 2, ISOFORM D"/>
    <property type="match status" value="1"/>
</dbReference>
<evidence type="ECO:0000256" key="3">
    <source>
        <dbReference type="ARBA" id="ARBA00022538"/>
    </source>
</evidence>
<keyword evidence="15" id="KW-1185">Reference proteome</keyword>
<reference evidence="14" key="1">
    <citation type="submission" date="2023-07" db="EMBL/GenBank/DDBJ databases">
        <title>Genomic Encyclopedia of Type Strains, Phase IV (KMG-IV): sequencing the most valuable type-strain genomes for metagenomic binning, comparative biology and taxonomic classification.</title>
        <authorList>
            <person name="Goeker M."/>
        </authorList>
    </citation>
    <scope>NUCLEOTIDE SEQUENCE</scope>
    <source>
        <strain evidence="14">DSM 21202</strain>
    </source>
</reference>
<dbReference type="Gene3D" id="1.20.120.350">
    <property type="entry name" value="Voltage-gated potassium channels. Chain C"/>
    <property type="match status" value="1"/>
</dbReference>
<evidence type="ECO:0000313" key="14">
    <source>
        <dbReference type="EMBL" id="MDQ0317105.1"/>
    </source>
</evidence>
<keyword evidence="5" id="KW-0631">Potassium channel</keyword>
<feature type="transmembrane region" description="Helical" evidence="12">
    <location>
        <begin position="162"/>
        <end position="183"/>
    </location>
</feature>
<dbReference type="InterPro" id="IPR047871">
    <property type="entry name" value="K_chnl_Slo-like"/>
</dbReference>
<accession>A0AAE3VRY4</accession>
<evidence type="ECO:0000313" key="15">
    <source>
        <dbReference type="Proteomes" id="UP001229244"/>
    </source>
</evidence>
<evidence type="ECO:0000256" key="2">
    <source>
        <dbReference type="ARBA" id="ARBA00022448"/>
    </source>
</evidence>
<evidence type="ECO:0000256" key="10">
    <source>
        <dbReference type="ARBA" id="ARBA00023303"/>
    </source>
</evidence>
<sequence length="282" mass="31687">MAQQSADDAAGEAGPENAESAPASGPLDRLRENLRELYYGNTPRARRVRMALLVLDVVLIIYFLATATFELSPVWHAVDYVIGAALVLDYLARMLIANRPWRFMLSFTAIMDLIVIVSLFASAFIDNLGFLRVVRMLRLLRSYHVVNDMRRYSKWFIRNEEVIQSALNLTVFVFLVTAVVFVLEDGRNPQINNYFDALYFTVATLTTTGFGDITLTDTAGRVLAVLIMVFGVGLFLRLVQTIFRPAKVSYPCPECGLSRHDPDAVHCKHCGETLNIPTEGDW</sequence>
<dbReference type="EMBL" id="JAUSUL010000004">
    <property type="protein sequence ID" value="MDQ0317105.1"/>
    <property type="molecule type" value="Genomic_DNA"/>
</dbReference>
<dbReference type="Proteomes" id="UP001229244">
    <property type="component" value="Unassembled WGS sequence"/>
</dbReference>
<feature type="domain" description="Potassium channel" evidence="13">
    <location>
        <begin position="170"/>
        <end position="244"/>
    </location>
</feature>
<evidence type="ECO:0000256" key="7">
    <source>
        <dbReference type="ARBA" id="ARBA00022989"/>
    </source>
</evidence>
<dbReference type="Pfam" id="PF07885">
    <property type="entry name" value="Ion_trans_2"/>
    <property type="match status" value="1"/>
</dbReference>
<keyword evidence="9 12" id="KW-0472">Membrane</keyword>
<evidence type="ECO:0000256" key="12">
    <source>
        <dbReference type="SAM" id="Phobius"/>
    </source>
</evidence>
<comment type="caution">
    <text evidence="14">The sequence shown here is derived from an EMBL/GenBank/DDBJ whole genome shotgun (WGS) entry which is preliminary data.</text>
</comment>
<feature type="transmembrane region" description="Helical" evidence="12">
    <location>
        <begin position="219"/>
        <end position="239"/>
    </location>
</feature>
<evidence type="ECO:0000256" key="8">
    <source>
        <dbReference type="ARBA" id="ARBA00023065"/>
    </source>
</evidence>
<dbReference type="RefSeq" id="WP_306887002.1">
    <property type="nucleotide sequence ID" value="NZ_JAUSUL010000004.1"/>
</dbReference>
<dbReference type="SUPFAM" id="SSF81324">
    <property type="entry name" value="Voltage-gated potassium channels"/>
    <property type="match status" value="1"/>
</dbReference>
<keyword evidence="8" id="KW-0406">Ion transport</keyword>
<evidence type="ECO:0000256" key="11">
    <source>
        <dbReference type="SAM" id="MobiDB-lite"/>
    </source>
</evidence>
<evidence type="ECO:0000256" key="9">
    <source>
        <dbReference type="ARBA" id="ARBA00023136"/>
    </source>
</evidence>
<proteinExistence type="predicted"/>
<dbReference type="AlphaFoldDB" id="A0AAE3VRY4"/>
<keyword evidence="7 12" id="KW-1133">Transmembrane helix</keyword>
<dbReference type="InterPro" id="IPR013099">
    <property type="entry name" value="K_chnl_dom"/>
</dbReference>
<gene>
    <name evidence="14" type="ORF">J2S73_003582</name>
</gene>
<dbReference type="InterPro" id="IPR003938">
    <property type="entry name" value="K_chnl_volt-dep_EAG/ELK/ERG"/>
</dbReference>
<evidence type="ECO:0000256" key="6">
    <source>
        <dbReference type="ARBA" id="ARBA00022958"/>
    </source>
</evidence>
<dbReference type="Gene3D" id="1.10.287.70">
    <property type="match status" value="1"/>
</dbReference>
<evidence type="ECO:0000256" key="1">
    <source>
        <dbReference type="ARBA" id="ARBA00004141"/>
    </source>
</evidence>